<feature type="transmembrane region" description="Helical" evidence="9">
    <location>
        <begin position="1005"/>
        <end position="1023"/>
    </location>
</feature>
<name>A0A179IA03_CORDF</name>
<dbReference type="PANTHER" id="PTHR24223">
    <property type="entry name" value="ATP-BINDING CASSETTE SUB-FAMILY C"/>
    <property type="match status" value="1"/>
</dbReference>
<dbReference type="InterPro" id="IPR050173">
    <property type="entry name" value="ABC_transporter_C-like"/>
</dbReference>
<dbReference type="Proteomes" id="UP000243081">
    <property type="component" value="Unassembled WGS sequence"/>
</dbReference>
<dbReference type="SUPFAM" id="SSF52540">
    <property type="entry name" value="P-loop containing nucleoside triphosphate hydrolases"/>
    <property type="match status" value="2"/>
</dbReference>
<evidence type="ECO:0000313" key="13">
    <source>
        <dbReference type="Proteomes" id="UP000243081"/>
    </source>
</evidence>
<protein>
    <recommendedName>
        <fullName evidence="14">ABC transporter domain-containing protein</fullName>
    </recommendedName>
</protein>
<dbReference type="OrthoDB" id="4867492at2759"/>
<evidence type="ECO:0000256" key="3">
    <source>
        <dbReference type="ARBA" id="ARBA00022475"/>
    </source>
</evidence>
<dbReference type="Pfam" id="PF00664">
    <property type="entry name" value="ABC_membrane"/>
    <property type="match status" value="2"/>
</dbReference>
<evidence type="ECO:0000256" key="4">
    <source>
        <dbReference type="ARBA" id="ARBA00022692"/>
    </source>
</evidence>
<dbReference type="GO" id="GO:0016887">
    <property type="term" value="F:ATP hydrolysis activity"/>
    <property type="evidence" value="ECO:0007669"/>
    <property type="project" value="InterPro"/>
</dbReference>
<dbReference type="OMA" id="THMSADV"/>
<dbReference type="SMART" id="SM00382">
    <property type="entry name" value="AAA"/>
    <property type="match status" value="2"/>
</dbReference>
<keyword evidence="3" id="KW-1003">Cell membrane</keyword>
<dbReference type="InterPro" id="IPR036640">
    <property type="entry name" value="ABC1_TM_sf"/>
</dbReference>
<dbReference type="InterPro" id="IPR056227">
    <property type="entry name" value="TMD0_ABC"/>
</dbReference>
<keyword evidence="7 9" id="KW-1133">Transmembrane helix</keyword>
<dbReference type="InterPro" id="IPR003593">
    <property type="entry name" value="AAA+_ATPase"/>
</dbReference>
<comment type="caution">
    <text evidence="12">The sequence shown here is derived from an EMBL/GenBank/DDBJ whole genome shotgun (WGS) entry which is preliminary data.</text>
</comment>
<evidence type="ECO:0000313" key="12">
    <source>
        <dbReference type="EMBL" id="OAQ99516.1"/>
    </source>
</evidence>
<dbReference type="InterPro" id="IPR011527">
    <property type="entry name" value="ABC1_TM_dom"/>
</dbReference>
<gene>
    <name evidence="12" type="ORF">LLEC1_05570</name>
</gene>
<evidence type="ECO:0008006" key="14">
    <source>
        <dbReference type="Google" id="ProtNLM"/>
    </source>
</evidence>
<feature type="domain" description="ABC transporter" evidence="10">
    <location>
        <begin position="1208"/>
        <end position="1450"/>
    </location>
</feature>
<dbReference type="CDD" id="cd18580">
    <property type="entry name" value="ABC_6TM_ABCC_D2"/>
    <property type="match status" value="1"/>
</dbReference>
<dbReference type="PROSITE" id="PS00211">
    <property type="entry name" value="ABC_TRANSPORTER_1"/>
    <property type="match status" value="2"/>
</dbReference>
<dbReference type="GO" id="GO:0005524">
    <property type="term" value="F:ATP binding"/>
    <property type="evidence" value="ECO:0007669"/>
    <property type="project" value="UniProtKB-KW"/>
</dbReference>
<evidence type="ECO:0000256" key="6">
    <source>
        <dbReference type="ARBA" id="ARBA00022840"/>
    </source>
</evidence>
<dbReference type="GO" id="GO:0005886">
    <property type="term" value="C:plasma membrane"/>
    <property type="evidence" value="ECO:0007669"/>
    <property type="project" value="UniProtKB-SubCell"/>
</dbReference>
<accession>A0A179IA03</accession>
<feature type="domain" description="ABC transmembrane type-1" evidence="11">
    <location>
        <begin position="273"/>
        <end position="552"/>
    </location>
</feature>
<comment type="subcellular location">
    <subcellularLocation>
        <location evidence="1">Cell membrane</location>
        <topology evidence="1">Multi-pass membrane protein</topology>
    </subcellularLocation>
</comment>
<evidence type="ECO:0000256" key="7">
    <source>
        <dbReference type="ARBA" id="ARBA00022989"/>
    </source>
</evidence>
<evidence type="ECO:0000256" key="9">
    <source>
        <dbReference type="SAM" id="Phobius"/>
    </source>
</evidence>
<dbReference type="PANTHER" id="PTHR24223:SF399">
    <property type="entry name" value="ABC TRANSPORTER ATNG"/>
    <property type="match status" value="1"/>
</dbReference>
<dbReference type="InterPro" id="IPR017871">
    <property type="entry name" value="ABC_transporter-like_CS"/>
</dbReference>
<dbReference type="PROSITE" id="PS50929">
    <property type="entry name" value="ABC_TM1F"/>
    <property type="match status" value="2"/>
</dbReference>
<evidence type="ECO:0000256" key="8">
    <source>
        <dbReference type="ARBA" id="ARBA00023136"/>
    </source>
</evidence>
<evidence type="ECO:0000256" key="1">
    <source>
        <dbReference type="ARBA" id="ARBA00004651"/>
    </source>
</evidence>
<keyword evidence="5" id="KW-0547">Nucleotide-binding</keyword>
<evidence type="ECO:0000256" key="5">
    <source>
        <dbReference type="ARBA" id="ARBA00022741"/>
    </source>
</evidence>
<dbReference type="InterPro" id="IPR003439">
    <property type="entry name" value="ABC_transporter-like_ATP-bd"/>
</dbReference>
<keyword evidence="8 9" id="KW-0472">Membrane</keyword>
<dbReference type="PROSITE" id="PS50893">
    <property type="entry name" value="ABC_TRANSPORTER_2"/>
    <property type="match status" value="2"/>
</dbReference>
<dbReference type="InterPro" id="IPR044726">
    <property type="entry name" value="ABCC_6TM_D2"/>
</dbReference>
<feature type="transmembrane region" description="Helical" evidence="9">
    <location>
        <begin position="58"/>
        <end position="81"/>
    </location>
</feature>
<dbReference type="EMBL" id="LUKN01002172">
    <property type="protein sequence ID" value="OAQ99516.1"/>
    <property type="molecule type" value="Genomic_DNA"/>
</dbReference>
<evidence type="ECO:0000259" key="11">
    <source>
        <dbReference type="PROSITE" id="PS50929"/>
    </source>
</evidence>
<proteinExistence type="predicted"/>
<keyword evidence="6" id="KW-0067">ATP-binding</keyword>
<dbReference type="Pfam" id="PF00005">
    <property type="entry name" value="ABC_tran"/>
    <property type="match status" value="2"/>
</dbReference>
<keyword evidence="4 9" id="KW-0812">Transmembrane</keyword>
<dbReference type="InterPro" id="IPR027417">
    <property type="entry name" value="P-loop_NTPase"/>
</dbReference>
<dbReference type="GO" id="GO:0140359">
    <property type="term" value="F:ABC-type transporter activity"/>
    <property type="evidence" value="ECO:0007669"/>
    <property type="project" value="InterPro"/>
</dbReference>
<feature type="transmembrane region" description="Helical" evidence="9">
    <location>
        <begin position="1029"/>
        <end position="1049"/>
    </location>
</feature>
<dbReference type="Pfam" id="PF24357">
    <property type="entry name" value="TMD0_ABC"/>
    <property type="match status" value="1"/>
</dbReference>
<dbReference type="SUPFAM" id="SSF90123">
    <property type="entry name" value="ABC transporter transmembrane region"/>
    <property type="match status" value="2"/>
</dbReference>
<feature type="transmembrane region" description="Helical" evidence="9">
    <location>
        <begin position="1113"/>
        <end position="1136"/>
    </location>
</feature>
<dbReference type="Gene3D" id="3.40.50.300">
    <property type="entry name" value="P-loop containing nucleotide triphosphate hydrolases"/>
    <property type="match status" value="2"/>
</dbReference>
<feature type="transmembrane region" description="Helical" evidence="9">
    <location>
        <begin position="93"/>
        <end position="113"/>
    </location>
</feature>
<feature type="domain" description="ABC transporter" evidence="10">
    <location>
        <begin position="610"/>
        <end position="837"/>
    </location>
</feature>
<evidence type="ECO:0000259" key="10">
    <source>
        <dbReference type="PROSITE" id="PS50893"/>
    </source>
</evidence>
<feature type="transmembrane region" description="Helical" evidence="9">
    <location>
        <begin position="27"/>
        <end position="46"/>
    </location>
</feature>
<keyword evidence="13" id="KW-1185">Reference proteome</keyword>
<sequence length="1452" mass="160406">MSTLAADRNFWDPLLDIFDLSLKFEQVILEIVPSIIGVILFLVFANRYRLEPVYIRTSALLSIKLIISAALIALQAAAVGLHKHASSDQTNTSIPATSLELVATINVAVMVYVGHKHSVRSSSTLALYLLSTFAVDIAKSRSFFLRSGLDALGAIAVATASLRLCLIIFEEVSKKSLIIDDELRQTTGKEAASGFITRTFLLFLNPIFMTGFYNIVRRENMDKLGQDMSSKKLHEELKEQWRRQSIVDSRFRLLRACFWAWKWDILSFLWPRVLNIVLNFIQPFLIQRVTRIAELDARGEGYSVSPAERGSMPASTLLLYVLLTLAKTSAAHRTNRFITKVRGGVIAQLMEKTHNLSERDAKKAAVLTHMSADVEKLVDGLASFVDIPLAAFEAAFGVFLLSRFVGSSCFFVLLPVLGSHLCSYLLGRSIGPAAAKWNKSIEIRVGRTTEILKQLPAIKMMGLGPTMRDQIHQLRVEEMETSKHFRFFMALLNITGQFADVGTPVVVIAAAFFWKGFDGEVTSSQVFPTLAVVSLIQRPTSKSLNAYAEVTSMAACFDRIQAYLLLEERKDSRVKWDPSASPRTYELLPTHYGSEVLRPRQQTYSPGGIVQFVNASIRPAEMEESLLSEITIALGRGSVSGVVGPTGCGKSTFLQSILGETKTDNGYVYTDKVNIAYCGPSSWLRDTTIRDNIIGCLEFDAERYADAIETCQLEEDLARLPGGDAYVVGSNGLLLSGGQRQRVSLARAVFACCDITIIDDSFSSLDRVTATNALFAICGPEGALRRAGSTVLVSTYLPEVLDVADAMITIDEEGQVTLDQAGRYNPARLRKIQAYLSLPKPFASEEADAKEKALISRSWATDPKNSAESEGDPSKKKGNLGLYLVFIDSIGRWKCFGMSLLALLLTCSDAIPRIYMRIWSEIGPTQGIYFIGYALLSAFACFLAGLVYWVLYSILAVRAAVALHKQILDVAMRATIGWLTSTKTGDTLNRFSQDSNLFAKILPYYLFRTLYLFFTTLATMGIILSSATYMTAAFPAIVVAVYLLQGFYLRTSRQIRHLDLEEKAPLYTFFTETADGLIHIQAFGWAEQNMANGYQLLDHSQQPYYLMLCIQQWLGLSLGLVAAFVAFILASVVVWVKHGSSGSAVGLAFLGIMDFQRAIVYLLEAWIGSETSVAALARLETFKKGTPREEGPAASIELPRGWPSSGAVDFNGVSARYRPADDVPPIIRDFTIAIDAQDKVGVVGRTGSGKSSILLTLLGFMYYSGTVEIDDVDIANIDPDILRSHIITITQDPVHFNETVRKNLLPFTINDTEAGDTEKRAEKDNHLRNVLTELGLWDQVAQKGGLDAMLPDVGYSKGEMQLFSLARAVVRRQETGSNLVLLDEATSSLDALRESDAQLVINEQFRDCTIITVAHRHETLEGVDFMIAMEGGRMENLLTPQTAPRMFGFRPQ</sequence>
<reference evidence="12 13" key="1">
    <citation type="submission" date="2016-03" db="EMBL/GenBank/DDBJ databases">
        <title>Fine-scale spatial genetic structure of a fungal parasite of coffee scale insects.</title>
        <authorList>
            <person name="Jackson D."/>
            <person name="Zemenick K.A."/>
            <person name="Malloure B."/>
            <person name="Quandt C.A."/>
            <person name="James T.Y."/>
        </authorList>
    </citation>
    <scope>NUCLEOTIDE SEQUENCE [LARGE SCALE GENOMIC DNA]</scope>
    <source>
        <strain evidence="12 13">UM487</strain>
    </source>
</reference>
<feature type="domain" description="ABC transmembrane type-1" evidence="11">
    <location>
        <begin position="913"/>
        <end position="1153"/>
    </location>
</feature>
<feature type="transmembrane region" description="Helical" evidence="9">
    <location>
        <begin position="927"/>
        <end position="951"/>
    </location>
</feature>
<keyword evidence="2" id="KW-0813">Transport</keyword>
<evidence type="ECO:0000256" key="2">
    <source>
        <dbReference type="ARBA" id="ARBA00022448"/>
    </source>
</evidence>
<organism evidence="12 13">
    <name type="scientific">Cordyceps confragosa</name>
    <name type="common">Lecanicillium lecanii</name>
    <dbReference type="NCBI Taxonomy" id="2714763"/>
    <lineage>
        <taxon>Eukaryota</taxon>
        <taxon>Fungi</taxon>
        <taxon>Dikarya</taxon>
        <taxon>Ascomycota</taxon>
        <taxon>Pezizomycotina</taxon>
        <taxon>Sordariomycetes</taxon>
        <taxon>Hypocreomycetidae</taxon>
        <taxon>Hypocreales</taxon>
        <taxon>Cordycipitaceae</taxon>
        <taxon>Akanthomyces</taxon>
    </lineage>
</organism>
<dbReference type="Gene3D" id="1.20.1560.10">
    <property type="entry name" value="ABC transporter type 1, transmembrane domain"/>
    <property type="match status" value="2"/>
</dbReference>